<sequence>MRFYNGNATLDNILGLIVFVIILGFLAKSCNKNTDNTPSAKWEKYATTPADSNIDTQANNINQLINALKYDLQGNKIEQLKILQGMDVIKSKVFEMKNSTSIEYKKAEQERILAANERLKAQKEREIAEEERNKQFMENIKLSVFSFLLGLVPGAVSNDWFILFFKKNILRVPQEELNNHISLFHRIIVGFVLMVFLIAGLELIEYYS</sequence>
<dbReference type="EMBL" id="JAVFKN010000015">
    <property type="protein sequence ID" value="MDQ5769306.1"/>
    <property type="molecule type" value="Genomic_DNA"/>
</dbReference>
<proteinExistence type="predicted"/>
<dbReference type="RefSeq" id="WP_308135198.1">
    <property type="nucleotide sequence ID" value="NZ_CP133197.1"/>
</dbReference>
<evidence type="ECO:0000313" key="5">
    <source>
        <dbReference type="Proteomes" id="UP001223336"/>
    </source>
</evidence>
<evidence type="ECO:0000313" key="4">
    <source>
        <dbReference type="EMBL" id="WML86289.1"/>
    </source>
</evidence>
<keyword evidence="2" id="KW-1133">Transmembrane helix</keyword>
<dbReference type="Proteomes" id="UP001223336">
    <property type="component" value="Unassembled WGS sequence"/>
</dbReference>
<dbReference type="AlphaFoldDB" id="A0AA51R130"/>
<keyword evidence="1" id="KW-0175">Coiled coil</keyword>
<feature type="transmembrane region" description="Helical" evidence="2">
    <location>
        <begin position="12"/>
        <end position="31"/>
    </location>
</feature>
<gene>
    <name evidence="3" type="ORF">RCC75_12250</name>
    <name evidence="4" type="ORF">RCG00_18595</name>
</gene>
<organism evidence="4">
    <name type="scientific">Thiothrix subterranea</name>
    <dbReference type="NCBI Taxonomy" id="2735563"/>
    <lineage>
        <taxon>Bacteria</taxon>
        <taxon>Pseudomonadati</taxon>
        <taxon>Pseudomonadota</taxon>
        <taxon>Gammaproteobacteria</taxon>
        <taxon>Thiotrichales</taxon>
        <taxon>Thiotrichaceae</taxon>
        <taxon>Thiothrix</taxon>
    </lineage>
</organism>
<reference evidence="4 5" key="1">
    <citation type="submission" date="2023-08" db="EMBL/GenBank/DDBJ databases">
        <title>New molecular markers tilS and rpoB for phylogenetic and monitoring studies of the genus Thiothrix biodiversity.</title>
        <authorList>
            <person name="Ravin N.V."/>
            <person name="Smolyakov D."/>
            <person name="Markov N.D."/>
            <person name="Beletsky A.V."/>
            <person name="Mardanov A.V."/>
            <person name="Rudenko T.S."/>
            <person name="Grabovich M.Y."/>
        </authorList>
    </citation>
    <scope>NUCLEOTIDE SEQUENCE</scope>
    <source>
        <strain evidence="4">DNT52</strain>
        <strain evidence="3 5">H33</strain>
    </source>
</reference>
<evidence type="ECO:0000313" key="3">
    <source>
        <dbReference type="EMBL" id="MDQ5769306.1"/>
    </source>
</evidence>
<dbReference type="Proteomes" id="UP001229862">
    <property type="component" value="Chromosome"/>
</dbReference>
<feature type="coiled-coil region" evidence="1">
    <location>
        <begin position="104"/>
        <end position="140"/>
    </location>
</feature>
<evidence type="ECO:0000256" key="2">
    <source>
        <dbReference type="SAM" id="Phobius"/>
    </source>
</evidence>
<feature type="transmembrane region" description="Helical" evidence="2">
    <location>
        <begin position="142"/>
        <end position="163"/>
    </location>
</feature>
<accession>A0AA51R130</accession>
<keyword evidence="2" id="KW-0472">Membrane</keyword>
<protein>
    <submittedName>
        <fullName evidence="4">Uncharacterized protein</fullName>
    </submittedName>
</protein>
<name>A0AA51R130_9GAMM</name>
<keyword evidence="2" id="KW-0812">Transmembrane</keyword>
<evidence type="ECO:0000256" key="1">
    <source>
        <dbReference type="SAM" id="Coils"/>
    </source>
</evidence>
<keyword evidence="5" id="KW-1185">Reference proteome</keyword>
<feature type="transmembrane region" description="Helical" evidence="2">
    <location>
        <begin position="183"/>
        <end position="204"/>
    </location>
</feature>
<dbReference type="EMBL" id="CP133217">
    <property type="protein sequence ID" value="WML86289.1"/>
    <property type="molecule type" value="Genomic_DNA"/>
</dbReference>